<dbReference type="CDD" id="cd00130">
    <property type="entry name" value="PAS"/>
    <property type="match status" value="2"/>
</dbReference>
<dbReference type="Gene3D" id="3.30.450.350">
    <property type="entry name" value="CHASE domain"/>
    <property type="match status" value="1"/>
</dbReference>
<feature type="domain" description="CHASE" evidence="14">
    <location>
        <begin position="108"/>
        <end position="193"/>
    </location>
</feature>
<keyword evidence="9 10" id="KW-0472">Membrane</keyword>
<dbReference type="InterPro" id="IPR042240">
    <property type="entry name" value="CHASE_sf"/>
</dbReference>
<evidence type="ECO:0000313" key="16">
    <source>
        <dbReference type="Proteomes" id="UP000256405"/>
    </source>
</evidence>
<feature type="domain" description="PAC" evidence="13">
    <location>
        <begin position="501"/>
        <end position="554"/>
    </location>
</feature>
<dbReference type="InterPro" id="IPR013655">
    <property type="entry name" value="PAS_fold_3"/>
</dbReference>
<dbReference type="GO" id="GO:0016020">
    <property type="term" value="C:membrane"/>
    <property type="evidence" value="ECO:0007669"/>
    <property type="project" value="UniProtKB-SubCell"/>
</dbReference>
<comment type="caution">
    <text evidence="15">The sequence shown here is derived from an EMBL/GenBank/DDBJ whole genome shotgun (WGS) entry which is preliminary data.</text>
</comment>
<dbReference type="Pfam" id="PF03924">
    <property type="entry name" value="CHASE"/>
    <property type="match status" value="1"/>
</dbReference>
<dbReference type="Gene3D" id="1.10.287.130">
    <property type="match status" value="1"/>
</dbReference>
<dbReference type="Pfam" id="PF00512">
    <property type="entry name" value="HisKA"/>
    <property type="match status" value="1"/>
</dbReference>
<evidence type="ECO:0000259" key="11">
    <source>
        <dbReference type="PROSITE" id="PS50109"/>
    </source>
</evidence>
<dbReference type="EMBL" id="QUNF01000011">
    <property type="protein sequence ID" value="REG87046.1"/>
    <property type="molecule type" value="Genomic_DNA"/>
</dbReference>
<feature type="transmembrane region" description="Helical" evidence="10">
    <location>
        <begin position="12"/>
        <end position="32"/>
    </location>
</feature>
<evidence type="ECO:0000256" key="2">
    <source>
        <dbReference type="ARBA" id="ARBA00004370"/>
    </source>
</evidence>
<dbReference type="Pfam" id="PF08447">
    <property type="entry name" value="PAS_3"/>
    <property type="match status" value="2"/>
</dbReference>
<dbReference type="InterPro" id="IPR003594">
    <property type="entry name" value="HATPase_dom"/>
</dbReference>
<evidence type="ECO:0000256" key="8">
    <source>
        <dbReference type="ARBA" id="ARBA00022989"/>
    </source>
</evidence>
<sequence length="789" mass="89567">MKRIKMLLFKSPAILGFLVFFVLLWFGFFLSLRDYQINQLDENNKVAQAAELIENRIQSVISTSNTSVNILAYLVQTNKIEQNFVEIGKSIIDNIEIIDQIQYLDSGVIVATYPLTGNESVIGFDILADSASSEEATIAIEKKQIFFAGPVALKQGGEAIIARQPIFEDNNFIGFAVVIINWQKFIDEVFNGLHSNPEFTVDLFKLSPTGAVDKSLLLSDFTLANGPIKEIKIPEGNWIIHVQLNSSKALSSIGFLILLRVLLALLLGYLIFNLANQPKKLAKKVKETTRKLRLSNQRFKLATKATSEVIWDWDLEKSYTFRSDNFDKLLGYSRNEDVTKDEFWKSKIHPEDLATVEKNLKDTLLGKEDKWSQEFRFKKADGEVLYVIDNGLIIRDKDGKAIRMIGSTQNITKRKNAEIDLYNQKQRLSNLIEGTQAGTWEWNVQTGETILNETWANIIGYTLKELEPISIQTWIDYSNAEDMKESNKLLKDYFAGKSNSYEAECRMRHKNGNWVWVLDRGKVFSWTPDGKPLMMFGTHVDITEKKLREEEIKTANLKLQSANEELKSFASVASHDMKEPLRMISSFLQLLEKKYTPVLDEKGLQYINFAVSGAKRLSFLIDDILEYSRIGFDASKLDRVNLTRLVEEVIVLKKDLIDEKRAQINVGDLPEISGMVTPIKSVFINLISNALKYQEKGNIPIISIYSKSVEGFCQITVEDNGIGIDEVYFDKVFNVFSRLHGKDEYSGTGIGLAVCKKIISQHGGEIWIESPDKGCKFHFTLKGYGNSTN</sequence>
<dbReference type="SUPFAM" id="SSF55785">
    <property type="entry name" value="PYP-like sensor domain (PAS domain)"/>
    <property type="match status" value="2"/>
</dbReference>
<dbReference type="PROSITE" id="PS50839">
    <property type="entry name" value="CHASE"/>
    <property type="match status" value="1"/>
</dbReference>
<dbReference type="PROSITE" id="PS50109">
    <property type="entry name" value="HIS_KIN"/>
    <property type="match status" value="1"/>
</dbReference>
<dbReference type="Proteomes" id="UP000256405">
    <property type="component" value="Unassembled WGS sequence"/>
</dbReference>
<keyword evidence="8 10" id="KW-1133">Transmembrane helix</keyword>
<dbReference type="InterPro" id="IPR004358">
    <property type="entry name" value="Sig_transdc_His_kin-like_C"/>
</dbReference>
<dbReference type="InterPro" id="IPR035965">
    <property type="entry name" value="PAS-like_dom_sf"/>
</dbReference>
<protein>
    <recommendedName>
        <fullName evidence="3">histidine kinase</fullName>
        <ecNumber evidence="3">2.7.13.3</ecNumber>
    </recommendedName>
</protein>
<dbReference type="PROSITE" id="PS50112">
    <property type="entry name" value="PAS"/>
    <property type="match status" value="1"/>
</dbReference>
<dbReference type="InterPro" id="IPR036890">
    <property type="entry name" value="HATPase_C_sf"/>
</dbReference>
<dbReference type="InterPro" id="IPR001610">
    <property type="entry name" value="PAC"/>
</dbReference>
<name>A0A3E0DUI0_9BACT</name>
<dbReference type="Pfam" id="PF02518">
    <property type="entry name" value="HATPase_c"/>
    <property type="match status" value="1"/>
</dbReference>
<comment type="subcellular location">
    <subcellularLocation>
        <location evidence="2">Membrane</location>
    </subcellularLocation>
</comment>
<keyword evidence="4" id="KW-0597">Phosphoprotein</keyword>
<dbReference type="AlphaFoldDB" id="A0A3E0DUI0"/>
<dbReference type="InterPro" id="IPR036097">
    <property type="entry name" value="HisK_dim/P_sf"/>
</dbReference>
<dbReference type="GO" id="GO:0000155">
    <property type="term" value="F:phosphorelay sensor kinase activity"/>
    <property type="evidence" value="ECO:0007669"/>
    <property type="project" value="InterPro"/>
</dbReference>
<keyword evidence="5" id="KW-0808">Transferase</keyword>
<evidence type="ECO:0000259" key="12">
    <source>
        <dbReference type="PROSITE" id="PS50112"/>
    </source>
</evidence>
<dbReference type="PRINTS" id="PR00344">
    <property type="entry name" value="BCTRLSENSOR"/>
</dbReference>
<dbReference type="InterPro" id="IPR006189">
    <property type="entry name" value="CHASE_dom"/>
</dbReference>
<dbReference type="SMART" id="SM00091">
    <property type="entry name" value="PAS"/>
    <property type="match status" value="2"/>
</dbReference>
<keyword evidence="7" id="KW-0418">Kinase</keyword>
<proteinExistence type="predicted"/>
<dbReference type="OrthoDB" id="905895at2"/>
<dbReference type="Gene3D" id="3.30.565.10">
    <property type="entry name" value="Histidine kinase-like ATPase, C-terminal domain"/>
    <property type="match status" value="1"/>
</dbReference>
<dbReference type="SUPFAM" id="SSF47384">
    <property type="entry name" value="Homodimeric domain of signal transducing histidine kinase"/>
    <property type="match status" value="1"/>
</dbReference>
<dbReference type="SMART" id="SM00387">
    <property type="entry name" value="HATPase_c"/>
    <property type="match status" value="1"/>
</dbReference>
<reference evidence="15 16" key="1">
    <citation type="submission" date="2018-08" db="EMBL/GenBank/DDBJ databases">
        <title>Genomic Encyclopedia of Archaeal and Bacterial Type Strains, Phase II (KMG-II): from individual species to whole genera.</title>
        <authorList>
            <person name="Goeker M."/>
        </authorList>
    </citation>
    <scope>NUCLEOTIDE SEQUENCE [LARGE SCALE GENOMIC DNA]</scope>
    <source>
        <strain evidence="15 16">DSM 15986</strain>
    </source>
</reference>
<dbReference type="EC" id="2.7.13.3" evidence="3"/>
<evidence type="ECO:0000256" key="9">
    <source>
        <dbReference type="ARBA" id="ARBA00023136"/>
    </source>
</evidence>
<gene>
    <name evidence="15" type="ORF">C8N25_11124</name>
</gene>
<evidence type="ECO:0000256" key="4">
    <source>
        <dbReference type="ARBA" id="ARBA00022553"/>
    </source>
</evidence>
<evidence type="ECO:0000256" key="7">
    <source>
        <dbReference type="ARBA" id="ARBA00022777"/>
    </source>
</evidence>
<evidence type="ECO:0000256" key="6">
    <source>
        <dbReference type="ARBA" id="ARBA00022692"/>
    </source>
</evidence>
<dbReference type="Gene3D" id="3.30.450.20">
    <property type="entry name" value="PAS domain"/>
    <property type="match status" value="2"/>
</dbReference>
<dbReference type="SUPFAM" id="SSF55874">
    <property type="entry name" value="ATPase domain of HSP90 chaperone/DNA topoisomerase II/histidine kinase"/>
    <property type="match status" value="1"/>
</dbReference>
<comment type="catalytic activity">
    <reaction evidence="1">
        <text>ATP + protein L-histidine = ADP + protein N-phospho-L-histidine.</text>
        <dbReference type="EC" id="2.7.13.3"/>
    </reaction>
</comment>
<evidence type="ECO:0000256" key="3">
    <source>
        <dbReference type="ARBA" id="ARBA00012438"/>
    </source>
</evidence>
<dbReference type="InterPro" id="IPR005467">
    <property type="entry name" value="His_kinase_dom"/>
</dbReference>
<dbReference type="InterPro" id="IPR000700">
    <property type="entry name" value="PAS-assoc_C"/>
</dbReference>
<dbReference type="PANTHER" id="PTHR43304">
    <property type="entry name" value="PHYTOCHROME-LIKE PROTEIN CPH1"/>
    <property type="match status" value="1"/>
</dbReference>
<dbReference type="PROSITE" id="PS50113">
    <property type="entry name" value="PAC"/>
    <property type="match status" value="2"/>
</dbReference>
<dbReference type="SMART" id="SM00086">
    <property type="entry name" value="PAC"/>
    <property type="match status" value="2"/>
</dbReference>
<feature type="domain" description="PAS" evidence="12">
    <location>
        <begin position="295"/>
        <end position="367"/>
    </location>
</feature>
<evidence type="ECO:0000256" key="5">
    <source>
        <dbReference type="ARBA" id="ARBA00022679"/>
    </source>
</evidence>
<feature type="domain" description="Histidine kinase" evidence="11">
    <location>
        <begin position="572"/>
        <end position="785"/>
    </location>
</feature>
<evidence type="ECO:0000259" key="13">
    <source>
        <dbReference type="PROSITE" id="PS50113"/>
    </source>
</evidence>
<evidence type="ECO:0000259" key="14">
    <source>
        <dbReference type="PROSITE" id="PS50839"/>
    </source>
</evidence>
<dbReference type="InterPro" id="IPR052162">
    <property type="entry name" value="Sensor_kinase/Photoreceptor"/>
</dbReference>
<keyword evidence="6 10" id="KW-0812">Transmembrane</keyword>
<dbReference type="RefSeq" id="WP_086540150.1">
    <property type="nucleotide sequence ID" value="NZ_MSSW01000008.1"/>
</dbReference>
<feature type="domain" description="PAC" evidence="13">
    <location>
        <begin position="371"/>
        <end position="423"/>
    </location>
</feature>
<dbReference type="CDD" id="cd00082">
    <property type="entry name" value="HisKA"/>
    <property type="match status" value="1"/>
</dbReference>
<dbReference type="SMART" id="SM00388">
    <property type="entry name" value="HisKA"/>
    <property type="match status" value="1"/>
</dbReference>
<evidence type="ECO:0000313" key="15">
    <source>
        <dbReference type="EMBL" id="REG87046.1"/>
    </source>
</evidence>
<keyword evidence="16" id="KW-1185">Reference proteome</keyword>
<dbReference type="PANTHER" id="PTHR43304:SF1">
    <property type="entry name" value="PAC DOMAIN-CONTAINING PROTEIN"/>
    <property type="match status" value="1"/>
</dbReference>
<evidence type="ECO:0000256" key="1">
    <source>
        <dbReference type="ARBA" id="ARBA00000085"/>
    </source>
</evidence>
<dbReference type="InterPro" id="IPR000014">
    <property type="entry name" value="PAS"/>
</dbReference>
<dbReference type="SMART" id="SM01079">
    <property type="entry name" value="CHASE"/>
    <property type="match status" value="1"/>
</dbReference>
<evidence type="ECO:0000256" key="10">
    <source>
        <dbReference type="SAM" id="Phobius"/>
    </source>
</evidence>
<dbReference type="InterPro" id="IPR003661">
    <property type="entry name" value="HisK_dim/P_dom"/>
</dbReference>
<organism evidence="15 16">
    <name type="scientific">Algoriphagus antarcticus</name>
    <dbReference type="NCBI Taxonomy" id="238540"/>
    <lineage>
        <taxon>Bacteria</taxon>
        <taxon>Pseudomonadati</taxon>
        <taxon>Bacteroidota</taxon>
        <taxon>Cytophagia</taxon>
        <taxon>Cytophagales</taxon>
        <taxon>Cyclobacteriaceae</taxon>
        <taxon>Algoriphagus</taxon>
    </lineage>
</organism>
<dbReference type="NCBIfam" id="TIGR00229">
    <property type="entry name" value="sensory_box"/>
    <property type="match status" value="2"/>
</dbReference>
<accession>A0A3E0DUI0</accession>